<proteinExistence type="predicted"/>
<reference evidence="2 3" key="1">
    <citation type="submission" date="2018-08" db="EMBL/GenBank/DDBJ databases">
        <title>Mucilaginibacter sp. MYSH2.</title>
        <authorList>
            <person name="Seo T."/>
        </authorList>
    </citation>
    <scope>NUCLEOTIDE SEQUENCE [LARGE SCALE GENOMIC DNA]</scope>
    <source>
        <strain evidence="2 3">MYSH2</strain>
    </source>
</reference>
<feature type="chain" id="PRO_5017019901" evidence="1">
    <location>
        <begin position="19"/>
        <end position="403"/>
    </location>
</feature>
<accession>A0A372NWI8</accession>
<keyword evidence="3" id="KW-1185">Reference proteome</keyword>
<dbReference type="EMBL" id="QWDC01000001">
    <property type="protein sequence ID" value="RFZ94473.1"/>
    <property type="molecule type" value="Genomic_DNA"/>
</dbReference>
<evidence type="ECO:0000313" key="2">
    <source>
        <dbReference type="EMBL" id="RFZ94473.1"/>
    </source>
</evidence>
<comment type="caution">
    <text evidence="2">The sequence shown here is derived from an EMBL/GenBank/DDBJ whole genome shotgun (WGS) entry which is preliminary data.</text>
</comment>
<dbReference type="InterPro" id="IPR021345">
    <property type="entry name" value="DUF2961"/>
</dbReference>
<feature type="signal peptide" evidence="1">
    <location>
        <begin position="1"/>
        <end position="18"/>
    </location>
</feature>
<evidence type="ECO:0000313" key="3">
    <source>
        <dbReference type="Proteomes" id="UP000264217"/>
    </source>
</evidence>
<evidence type="ECO:0000256" key="1">
    <source>
        <dbReference type="SAM" id="SignalP"/>
    </source>
</evidence>
<dbReference type="Pfam" id="PF11175">
    <property type="entry name" value="DUF2961"/>
    <property type="match status" value="1"/>
</dbReference>
<protein>
    <submittedName>
        <fullName evidence="2">DUF2961 domain-containing protein</fullName>
    </submittedName>
</protein>
<dbReference type="OrthoDB" id="2518538at2"/>
<dbReference type="RefSeq" id="WP_117390036.1">
    <property type="nucleotide sequence ID" value="NZ_QWDC01000001.1"/>
</dbReference>
<dbReference type="Proteomes" id="UP000264217">
    <property type="component" value="Unassembled WGS sequence"/>
</dbReference>
<dbReference type="Gene3D" id="2.60.120.1390">
    <property type="match status" value="1"/>
</dbReference>
<keyword evidence="1" id="KW-0732">Signal</keyword>
<gene>
    <name evidence="2" type="ORF">D0C36_02685</name>
</gene>
<name>A0A372NWI8_9SPHI</name>
<dbReference type="AlphaFoldDB" id="A0A372NWI8"/>
<sequence length="403" mass="45595">MRCIYTLLLVACTLSGFAQVNTKPLFEFDGNSTTRWSSPENLNGKKGAGAMENYGAKGRPYLNLPAGKSVDLLNIKGLGIINRIWITINDRSPEMLRTLVVEMFWDNQTKPAVSVPLADFFGMGLGKMSSFQNALFASPEGRSFNCYIPMPFKTGAHIRIHNEGARELSNLFFDVNYQLTKTWNPANLYFHAYWHRDTATTLGQDYELLPRIKGKGRLLGINAGINTNPQYGSTWWGEGEVKVYMDGDRQYPTLAGTGTEDYIGDAWSQNAFITQYTGCLVSDEKNRQWSFYRYHIPDPIYFTTDCRMAIQTMGSSFRKEVMELQKKGAKMIPTSVDSGRGKTRNLYKTGIGFDDKSVTENFALFYRSDDWSSTAYFYLDKPINDLPALQPLAIRTYNLKASK</sequence>
<organism evidence="2 3">
    <name type="scientific">Mucilaginibacter conchicola</name>
    <dbReference type="NCBI Taxonomy" id="2303333"/>
    <lineage>
        <taxon>Bacteria</taxon>
        <taxon>Pseudomonadati</taxon>
        <taxon>Bacteroidota</taxon>
        <taxon>Sphingobacteriia</taxon>
        <taxon>Sphingobacteriales</taxon>
        <taxon>Sphingobacteriaceae</taxon>
        <taxon>Mucilaginibacter</taxon>
    </lineage>
</organism>